<organism evidence="1 2">
    <name type="scientific">Penicillium chrysogenum</name>
    <name type="common">Penicillium notatum</name>
    <dbReference type="NCBI Taxonomy" id="5076"/>
    <lineage>
        <taxon>Eukaryota</taxon>
        <taxon>Fungi</taxon>
        <taxon>Dikarya</taxon>
        <taxon>Ascomycota</taxon>
        <taxon>Pezizomycotina</taxon>
        <taxon>Eurotiomycetes</taxon>
        <taxon>Eurotiomycetidae</taxon>
        <taxon>Eurotiales</taxon>
        <taxon>Aspergillaceae</taxon>
        <taxon>Penicillium</taxon>
        <taxon>Penicillium chrysogenum species complex</taxon>
    </lineage>
</organism>
<gene>
    <name evidence="1" type="ORF">N7505_009059</name>
</gene>
<sequence>MLNWLAVKTRPNIRFAMTRLQYRLAKPTFSDYEVMLHIVKYLRSHLDLAIVLSRTDELRFHAHTDASYADWEDSKSTEGSVYEGDVGWIT</sequence>
<keyword evidence="2" id="KW-1185">Reference proteome</keyword>
<accession>A0ABQ8W988</accession>
<reference evidence="1 2" key="1">
    <citation type="journal article" date="2023" name="IMA Fungus">
        <title>Comparative genomic study of the Penicillium genus elucidates a diverse pangenome and 15 lateral gene transfer events.</title>
        <authorList>
            <person name="Petersen C."/>
            <person name="Sorensen T."/>
            <person name="Nielsen M.R."/>
            <person name="Sondergaard T.E."/>
            <person name="Sorensen J.L."/>
            <person name="Fitzpatrick D.A."/>
            <person name="Frisvad J.C."/>
            <person name="Nielsen K.L."/>
        </authorList>
    </citation>
    <scope>NUCLEOTIDE SEQUENCE [LARGE SCALE GENOMIC DNA]</scope>
    <source>
        <strain evidence="1 2">IBT 3361</strain>
    </source>
</reference>
<proteinExistence type="predicted"/>
<name>A0ABQ8W988_PENCH</name>
<protein>
    <submittedName>
        <fullName evidence="1">Uncharacterized protein</fullName>
    </submittedName>
</protein>
<dbReference type="Proteomes" id="UP001220256">
    <property type="component" value="Unassembled WGS sequence"/>
</dbReference>
<evidence type="ECO:0000313" key="2">
    <source>
        <dbReference type="Proteomes" id="UP001220256"/>
    </source>
</evidence>
<comment type="caution">
    <text evidence="1">The sequence shown here is derived from an EMBL/GenBank/DDBJ whole genome shotgun (WGS) entry which is preliminary data.</text>
</comment>
<dbReference type="EMBL" id="JAPVEB010000007">
    <property type="protein sequence ID" value="KAJ5260709.1"/>
    <property type="molecule type" value="Genomic_DNA"/>
</dbReference>
<evidence type="ECO:0000313" key="1">
    <source>
        <dbReference type="EMBL" id="KAJ5260709.1"/>
    </source>
</evidence>